<dbReference type="Proteomes" id="UP000799755">
    <property type="component" value="Unassembled WGS sequence"/>
</dbReference>
<organism evidence="1 2">
    <name type="scientific">Lindgomyces ingoldianus</name>
    <dbReference type="NCBI Taxonomy" id="673940"/>
    <lineage>
        <taxon>Eukaryota</taxon>
        <taxon>Fungi</taxon>
        <taxon>Dikarya</taxon>
        <taxon>Ascomycota</taxon>
        <taxon>Pezizomycotina</taxon>
        <taxon>Dothideomycetes</taxon>
        <taxon>Pleosporomycetidae</taxon>
        <taxon>Pleosporales</taxon>
        <taxon>Lindgomycetaceae</taxon>
        <taxon>Lindgomyces</taxon>
    </lineage>
</organism>
<evidence type="ECO:0000313" key="2">
    <source>
        <dbReference type="Proteomes" id="UP000799755"/>
    </source>
</evidence>
<reference evidence="1" key="1">
    <citation type="journal article" date="2020" name="Stud. Mycol.">
        <title>101 Dothideomycetes genomes: a test case for predicting lifestyles and emergence of pathogens.</title>
        <authorList>
            <person name="Haridas S."/>
            <person name="Albert R."/>
            <person name="Binder M."/>
            <person name="Bloem J."/>
            <person name="Labutti K."/>
            <person name="Salamov A."/>
            <person name="Andreopoulos B."/>
            <person name="Baker S."/>
            <person name="Barry K."/>
            <person name="Bills G."/>
            <person name="Bluhm B."/>
            <person name="Cannon C."/>
            <person name="Castanera R."/>
            <person name="Culley D."/>
            <person name="Daum C."/>
            <person name="Ezra D."/>
            <person name="Gonzalez J."/>
            <person name="Henrissat B."/>
            <person name="Kuo A."/>
            <person name="Liang C."/>
            <person name="Lipzen A."/>
            <person name="Lutzoni F."/>
            <person name="Magnuson J."/>
            <person name="Mondo S."/>
            <person name="Nolan M."/>
            <person name="Ohm R."/>
            <person name="Pangilinan J."/>
            <person name="Park H.-J."/>
            <person name="Ramirez L."/>
            <person name="Alfaro M."/>
            <person name="Sun H."/>
            <person name="Tritt A."/>
            <person name="Yoshinaga Y."/>
            <person name="Zwiers L.-H."/>
            <person name="Turgeon B."/>
            <person name="Goodwin S."/>
            <person name="Spatafora J."/>
            <person name="Crous P."/>
            <person name="Grigoriev I."/>
        </authorList>
    </citation>
    <scope>NUCLEOTIDE SEQUENCE</scope>
    <source>
        <strain evidence="1">ATCC 200398</strain>
    </source>
</reference>
<accession>A0ACB6QYJ5</accession>
<comment type="caution">
    <text evidence="1">The sequence shown here is derived from an EMBL/GenBank/DDBJ whole genome shotgun (WGS) entry which is preliminary data.</text>
</comment>
<protein>
    <submittedName>
        <fullName evidence="1">Uncharacterized protein</fullName>
    </submittedName>
</protein>
<keyword evidence="2" id="KW-1185">Reference proteome</keyword>
<sequence length="500" mass="56229">MGTRKAHNKTRLGCAQCKKRRIKCDIKHPTCENCLKRGLECSFQLLAPSSRFSASNPCQSLVPSSHQELVSAPKQLIAKKKAPYEVHVFRNGSQGSSSPTSTTSALWVPDNFRIPTEIRFNDVWKDCRSLVPSGFQDLFDHYEFATSFSLASNDPAKAAWRSFIPELASTHHFLLHSLLAVASLHLARLHESTTEKRDQMMSLAASHMNRTIPYYSTQLLNVNAKNAAALFACSTLTAVYIFRTTTLDFEEIRASVPSGTKAFTTEIIDRIVQATVRPFHGLRGTLLVLRPGWVWVTTGCLAPICSRIWWPPHRVPATAQAQDENRRLCELENLWMCPGREYESHFEHLSQALQLLRETFALVSQLTIPGNTYTPVTAIPYAANDTTVGWLVDRGAIFVWPTIIPREFITLMEQKNREALVLVAHYAILHGRIRNVWWLEGLGANMIIGVAVAIGRENWHLIEWPAKAVGVDLETSFVPQARKGDREVVEIDMKMAMDVV</sequence>
<name>A0ACB6QYJ5_9PLEO</name>
<proteinExistence type="predicted"/>
<dbReference type="EMBL" id="MU003503">
    <property type="protein sequence ID" value="KAF2471991.1"/>
    <property type="molecule type" value="Genomic_DNA"/>
</dbReference>
<gene>
    <name evidence="1" type="ORF">BDR25DRAFT_342035</name>
</gene>
<evidence type="ECO:0000313" key="1">
    <source>
        <dbReference type="EMBL" id="KAF2471991.1"/>
    </source>
</evidence>